<dbReference type="OrthoDB" id="327431at2"/>
<keyword evidence="1" id="KW-0812">Transmembrane</keyword>
<comment type="caution">
    <text evidence="2">The sequence shown here is derived from an EMBL/GenBank/DDBJ whole genome shotgun (WGS) entry which is preliminary data.</text>
</comment>
<reference evidence="2 3" key="1">
    <citation type="submission" date="2019-12" db="EMBL/GenBank/DDBJ databases">
        <title>Genomic-based taxomic classification of the family Erythrobacteraceae.</title>
        <authorList>
            <person name="Xu L."/>
        </authorList>
    </citation>
    <scope>NUCLEOTIDE SEQUENCE [LARGE SCALE GENOMIC DNA]</scope>
    <source>
        <strain evidence="2 3">JCM 17802</strain>
    </source>
</reference>
<feature type="transmembrane region" description="Helical" evidence="1">
    <location>
        <begin position="159"/>
        <end position="179"/>
    </location>
</feature>
<dbReference type="AlphaFoldDB" id="A0A6I4SN54"/>
<dbReference type="Proteomes" id="UP000468943">
    <property type="component" value="Unassembled WGS sequence"/>
</dbReference>
<proteinExistence type="predicted"/>
<organism evidence="2 3">
    <name type="scientific">Pontixanthobacter gangjinensis</name>
    <dbReference type="NCBI Taxonomy" id="1028742"/>
    <lineage>
        <taxon>Bacteria</taxon>
        <taxon>Pseudomonadati</taxon>
        <taxon>Pseudomonadota</taxon>
        <taxon>Alphaproteobacteria</taxon>
        <taxon>Sphingomonadales</taxon>
        <taxon>Erythrobacteraceae</taxon>
        <taxon>Pontixanthobacter</taxon>
    </lineage>
</organism>
<dbReference type="RefSeq" id="WP_160598226.1">
    <property type="nucleotide sequence ID" value="NZ_WTYS01000001.1"/>
</dbReference>
<name>A0A6I4SN54_9SPHN</name>
<keyword evidence="1" id="KW-0472">Membrane</keyword>
<dbReference type="EMBL" id="WTYS01000001">
    <property type="protein sequence ID" value="MXO57099.1"/>
    <property type="molecule type" value="Genomic_DNA"/>
</dbReference>
<evidence type="ECO:0000256" key="1">
    <source>
        <dbReference type="SAM" id="Phobius"/>
    </source>
</evidence>
<feature type="transmembrane region" description="Helical" evidence="1">
    <location>
        <begin position="62"/>
        <end position="85"/>
    </location>
</feature>
<feature type="transmembrane region" description="Helical" evidence="1">
    <location>
        <begin position="132"/>
        <end position="152"/>
    </location>
</feature>
<evidence type="ECO:0000313" key="3">
    <source>
        <dbReference type="Proteomes" id="UP000468943"/>
    </source>
</evidence>
<accession>A0A6I4SN54</accession>
<keyword evidence="1" id="KW-1133">Transmembrane helix</keyword>
<keyword evidence="3" id="KW-1185">Reference proteome</keyword>
<protein>
    <submittedName>
        <fullName evidence="2">Uncharacterized protein</fullName>
    </submittedName>
</protein>
<feature type="transmembrane region" description="Helical" evidence="1">
    <location>
        <begin position="185"/>
        <end position="207"/>
    </location>
</feature>
<feature type="transmembrane region" description="Helical" evidence="1">
    <location>
        <begin position="22"/>
        <end position="42"/>
    </location>
</feature>
<evidence type="ECO:0000313" key="2">
    <source>
        <dbReference type="EMBL" id="MXO57099.1"/>
    </source>
</evidence>
<feature type="transmembrane region" description="Helical" evidence="1">
    <location>
        <begin position="92"/>
        <end position="112"/>
    </location>
</feature>
<sequence>MFIGHWAPALVAAAASKRAPKLSTLFIAAQLVDWGFFALATIGVEKMRVVPGTTEMNPLDLYYMPFTHSLVGSAFWAMGFMFILLMAKRDMVTALIGGLIVMSHWFIDLLVHRPDLTLAGGDISYGFGLWNYPVVAIALELGITFAAFLWYLKRTTGPIMPPWILLAFLLVIQAVNWFGPQPTEANLMLYLSALVSFGLAAWIAHWVGDTRRHIHERGLAAASRRR</sequence>
<gene>
    <name evidence="2" type="ORF">GRI36_09395</name>
</gene>